<dbReference type="InterPro" id="IPR011009">
    <property type="entry name" value="Kinase-like_dom_sf"/>
</dbReference>
<gene>
    <name evidence="8" type="ORF">DFR88_04965</name>
</gene>
<keyword evidence="1" id="KW-0808">Transferase</keyword>
<dbReference type="PANTHER" id="PTHR11042">
    <property type="entry name" value="EUKARYOTIC TRANSLATION INITIATION FACTOR 2-ALPHA KINASE EIF2-ALPHA KINASE -RELATED"/>
    <property type="match status" value="1"/>
</dbReference>
<feature type="transmembrane region" description="Helical" evidence="6">
    <location>
        <begin position="70"/>
        <end position="89"/>
    </location>
</feature>
<organism evidence="8 9">
    <name type="scientific">Metallosphaera prunae</name>
    <dbReference type="NCBI Taxonomy" id="47304"/>
    <lineage>
        <taxon>Archaea</taxon>
        <taxon>Thermoproteota</taxon>
        <taxon>Thermoprotei</taxon>
        <taxon>Sulfolobales</taxon>
        <taxon>Sulfolobaceae</taxon>
        <taxon>Metallosphaera</taxon>
    </lineage>
</organism>
<reference evidence="8 9" key="1">
    <citation type="submission" date="2018-07" db="EMBL/GenBank/DDBJ databases">
        <title>Complete Genome Sequences of Extremely Thermoacidophilic, Metal-Mobilizing Type-Strain Members of the Archaeal Family Sulfolobaceae: Acidianus brierleyi DSM-1651T, Acidianus sulfidivorans DSM-18786T, Metallosphaera hakonensis DSM-7519T, and Metallosphaera prunae DSM-10039T.</title>
        <authorList>
            <person name="Counts J.A."/>
            <person name="Kelly R.M."/>
        </authorList>
    </citation>
    <scope>NUCLEOTIDE SEQUENCE [LARGE SCALE GENOMIC DNA]</scope>
    <source>
        <strain evidence="8 9">Ron 12/II</strain>
    </source>
</reference>
<keyword evidence="6" id="KW-0812">Transmembrane</keyword>
<evidence type="ECO:0000256" key="5">
    <source>
        <dbReference type="ARBA" id="ARBA00037982"/>
    </source>
</evidence>
<dbReference type="GO" id="GO:0005524">
    <property type="term" value="F:ATP binding"/>
    <property type="evidence" value="ECO:0007669"/>
    <property type="project" value="UniProtKB-KW"/>
</dbReference>
<evidence type="ECO:0000256" key="6">
    <source>
        <dbReference type="SAM" id="Phobius"/>
    </source>
</evidence>
<dbReference type="PROSITE" id="PS00108">
    <property type="entry name" value="PROTEIN_KINASE_ST"/>
    <property type="match status" value="1"/>
</dbReference>
<feature type="transmembrane region" description="Helical" evidence="6">
    <location>
        <begin position="157"/>
        <end position="177"/>
    </location>
</feature>
<protein>
    <recommendedName>
        <fullName evidence="7">Protein kinase domain-containing protein</fullName>
    </recommendedName>
</protein>
<keyword evidence="2" id="KW-0547">Nucleotide-binding</keyword>
<keyword evidence="6" id="KW-0472">Membrane</keyword>
<dbReference type="Proteomes" id="UP000298568">
    <property type="component" value="Chromosome"/>
</dbReference>
<dbReference type="SMART" id="SM00220">
    <property type="entry name" value="S_TKc"/>
    <property type="match status" value="1"/>
</dbReference>
<dbReference type="PROSITE" id="PS50011">
    <property type="entry name" value="PROTEIN_KINASE_DOM"/>
    <property type="match status" value="1"/>
</dbReference>
<dbReference type="InterPro" id="IPR008271">
    <property type="entry name" value="Ser/Thr_kinase_AS"/>
</dbReference>
<sequence>MERPSFKAISMIYILFVVYLLIFFVMDSHISVQNLLVGLSIPLSCIPLALPRANLYVVPVYSITLFLPLFLYLSNLDLVVAILLVVSSLGVPLSAGDLRRLVVVPFMAFLVMFGITYSVAGIILVSSGAYSWFPVLAGVPLFISPVMKLVQSKWNVVPGIALVFISQFLESGLNFLGLSLTSFLSISSISVILWGVLAFLVSVSFLALGFKRSIPLIFLGLSALVYLLGPTQLAFLPLEAGSVSIVNREESKELEVRAEGNKIVVKFRPRGTKTTLLVDSLPQKFSCNNSECISTIFTRPGSHEVKLCFAGECISQNIVTTQHVASTPIKIESMVNGNKLNIVVKVTGKVNSLEVSVNGEPVKLQENGREFTGEYLIPAPGKYVVEATASIRNNTISVSREVEVKSLNLEINLKVDQRWPDLIITAETIVDGSKSPVDKIRIRVNDEDLSFNNPEAGVYTATVTSLEGKTYEVVVEAQKGEITRVERRKVTISPPLLSSWDPKIWIGRTIYGYDVESILGIGGTSYVLLGRRENKKYAIKIANVSPSSSSSSTRLGISTFSDLSKESSKLQEISERSNDIVKLYGVYADVNTIREILEGKSFLYLTNPPAIVMELMTGGTAEDLVKKEAVFLSSNWPSVVRIIFMSTARALSVVHRENYVHLDVKPRNIFFSEPPGNTGGEVLNNLVNGKTAVKLGDLGSARRRGERITEYTAEYCPVDQVEDMLLGRGARPDMDVFALGATIYRLINGTSLNPPEVVREMDGAVDAFLRRGDFRANLDRARRAYSAVHSSLRLSRFHEVEGLVKKMTDPDPTRRPSIQEVLNELNAIK</sequence>
<evidence type="ECO:0000259" key="7">
    <source>
        <dbReference type="PROSITE" id="PS50011"/>
    </source>
</evidence>
<feature type="transmembrane region" description="Helical" evidence="6">
    <location>
        <begin position="32"/>
        <end position="50"/>
    </location>
</feature>
<evidence type="ECO:0000256" key="4">
    <source>
        <dbReference type="ARBA" id="ARBA00022840"/>
    </source>
</evidence>
<dbReference type="Gene3D" id="1.10.510.10">
    <property type="entry name" value="Transferase(Phosphotransferase) domain 1"/>
    <property type="match status" value="1"/>
</dbReference>
<evidence type="ECO:0000256" key="1">
    <source>
        <dbReference type="ARBA" id="ARBA00022679"/>
    </source>
</evidence>
<dbReference type="Pfam" id="PF00069">
    <property type="entry name" value="Pkinase"/>
    <property type="match status" value="1"/>
</dbReference>
<dbReference type="PROSITE" id="PS00107">
    <property type="entry name" value="PROTEIN_KINASE_ATP"/>
    <property type="match status" value="1"/>
</dbReference>
<feature type="transmembrane region" description="Helical" evidence="6">
    <location>
        <begin position="6"/>
        <end position="25"/>
    </location>
</feature>
<feature type="transmembrane region" description="Helical" evidence="6">
    <location>
        <begin position="101"/>
        <end position="125"/>
    </location>
</feature>
<dbReference type="RefSeq" id="WP_052292725.1">
    <property type="nucleotide sequence ID" value="NZ_CP031156.1"/>
</dbReference>
<dbReference type="InterPro" id="IPR050339">
    <property type="entry name" value="CC_SR_Kinase"/>
</dbReference>
<dbReference type="AlphaFoldDB" id="A0A4D8SDR8"/>
<dbReference type="GO" id="GO:0004672">
    <property type="term" value="F:protein kinase activity"/>
    <property type="evidence" value="ECO:0007669"/>
    <property type="project" value="InterPro"/>
</dbReference>
<dbReference type="KEGG" id="mpru:DFR88_04965"/>
<proteinExistence type="inferred from homology"/>
<evidence type="ECO:0000313" key="9">
    <source>
        <dbReference type="Proteomes" id="UP000298568"/>
    </source>
</evidence>
<accession>A0A4D8SDR8</accession>
<dbReference type="SUPFAM" id="SSF56112">
    <property type="entry name" value="Protein kinase-like (PK-like)"/>
    <property type="match status" value="1"/>
</dbReference>
<feature type="transmembrane region" description="Helical" evidence="6">
    <location>
        <begin position="216"/>
        <end position="238"/>
    </location>
</feature>
<keyword evidence="6" id="KW-1133">Transmembrane helix</keyword>
<dbReference type="EMBL" id="CP031156">
    <property type="protein sequence ID" value="QCO29928.1"/>
    <property type="molecule type" value="Genomic_DNA"/>
</dbReference>
<dbReference type="GeneID" id="91754776"/>
<evidence type="ECO:0000313" key="8">
    <source>
        <dbReference type="EMBL" id="QCO29928.1"/>
    </source>
</evidence>
<feature type="domain" description="Protein kinase" evidence="7">
    <location>
        <begin position="513"/>
        <end position="829"/>
    </location>
</feature>
<keyword evidence="3" id="KW-0418">Kinase</keyword>
<evidence type="ECO:0000256" key="2">
    <source>
        <dbReference type="ARBA" id="ARBA00022741"/>
    </source>
</evidence>
<dbReference type="InterPro" id="IPR017441">
    <property type="entry name" value="Protein_kinase_ATP_BS"/>
</dbReference>
<comment type="similarity">
    <text evidence="5">Belongs to the protein kinase superfamily. Ser/Thr protein kinase family. GCN2 subfamily.</text>
</comment>
<feature type="transmembrane region" description="Helical" evidence="6">
    <location>
        <begin position="131"/>
        <end position="150"/>
    </location>
</feature>
<keyword evidence="9" id="KW-1185">Reference proteome</keyword>
<feature type="transmembrane region" description="Helical" evidence="6">
    <location>
        <begin position="183"/>
        <end position="209"/>
    </location>
</feature>
<keyword evidence="4" id="KW-0067">ATP-binding</keyword>
<dbReference type="InterPro" id="IPR000719">
    <property type="entry name" value="Prot_kinase_dom"/>
</dbReference>
<name>A0A4D8SDR8_METPR</name>
<dbReference type="GO" id="GO:0005737">
    <property type="term" value="C:cytoplasm"/>
    <property type="evidence" value="ECO:0007669"/>
    <property type="project" value="TreeGrafter"/>
</dbReference>
<evidence type="ECO:0000256" key="3">
    <source>
        <dbReference type="ARBA" id="ARBA00022777"/>
    </source>
</evidence>